<dbReference type="Proteomes" id="UP000435112">
    <property type="component" value="Unassembled WGS sequence"/>
</dbReference>
<accession>A0A6A3IVG4</accession>
<evidence type="ECO:0000313" key="2">
    <source>
        <dbReference type="Proteomes" id="UP000435112"/>
    </source>
</evidence>
<reference evidence="1 2" key="1">
    <citation type="submission" date="2018-09" db="EMBL/GenBank/DDBJ databases">
        <title>Genomic investigation of the strawberry pathogen Phytophthora fragariae indicates pathogenicity is determined by transcriptional variation in three key races.</title>
        <authorList>
            <person name="Adams T.M."/>
            <person name="Armitage A.D."/>
            <person name="Sobczyk M.K."/>
            <person name="Bates H.J."/>
            <person name="Dunwell J.M."/>
            <person name="Nellist C.F."/>
            <person name="Harrison R.J."/>
        </authorList>
    </citation>
    <scope>NUCLEOTIDE SEQUENCE [LARGE SCALE GENOMIC DNA]</scope>
    <source>
        <strain evidence="1 2">SCRP324</strain>
    </source>
</reference>
<sequence length="60" mass="6583">MMANLRKDVALQLVDPILECAKLYPKQAPYPTVQGATAALYAHYDAARKRSAGVSVPDFF</sequence>
<organism evidence="1 2">
    <name type="scientific">Phytophthora rubi</name>
    <dbReference type="NCBI Taxonomy" id="129364"/>
    <lineage>
        <taxon>Eukaryota</taxon>
        <taxon>Sar</taxon>
        <taxon>Stramenopiles</taxon>
        <taxon>Oomycota</taxon>
        <taxon>Peronosporomycetes</taxon>
        <taxon>Peronosporales</taxon>
        <taxon>Peronosporaceae</taxon>
        <taxon>Phytophthora</taxon>
    </lineage>
</organism>
<dbReference type="EMBL" id="QXFU01002434">
    <property type="protein sequence ID" value="KAE8985762.1"/>
    <property type="molecule type" value="Genomic_DNA"/>
</dbReference>
<proteinExistence type="predicted"/>
<name>A0A6A3IVG4_9STRA</name>
<protein>
    <submittedName>
        <fullName evidence="1">Uncharacterized protein</fullName>
    </submittedName>
</protein>
<gene>
    <name evidence="1" type="ORF">PR002_g22546</name>
</gene>
<dbReference type="AlphaFoldDB" id="A0A6A3IVG4"/>
<evidence type="ECO:0000313" key="1">
    <source>
        <dbReference type="EMBL" id="KAE8985762.1"/>
    </source>
</evidence>
<comment type="caution">
    <text evidence="1">The sequence shown here is derived from an EMBL/GenBank/DDBJ whole genome shotgun (WGS) entry which is preliminary data.</text>
</comment>